<keyword evidence="3" id="KW-1185">Reference proteome</keyword>
<feature type="compositionally biased region" description="Basic and acidic residues" evidence="1">
    <location>
        <begin position="81"/>
        <end position="94"/>
    </location>
</feature>
<dbReference type="EMBL" id="FOZS01000001">
    <property type="protein sequence ID" value="SFS49324.1"/>
    <property type="molecule type" value="Genomic_DNA"/>
</dbReference>
<gene>
    <name evidence="2" type="ORF">SAMN04488556_1114</name>
</gene>
<reference evidence="3" key="1">
    <citation type="submission" date="2016-10" db="EMBL/GenBank/DDBJ databases">
        <authorList>
            <person name="Varghese N."/>
            <person name="Submissions S."/>
        </authorList>
    </citation>
    <scope>NUCLEOTIDE SEQUENCE [LARGE SCALE GENOMIC DNA]</scope>
    <source>
        <strain evidence="3">DSM 22427</strain>
    </source>
</reference>
<sequence>MLASRTDGWRHRERMGIGSRTDGYRNRERTGVAAGTKGLRSGAADSRNRWCGDQRRACRSTRMARRPVVTPVARPPVTRLGDGDARGRTPTDDDPIRCSVHFRELFRSGKQRRRFGAASKRSGFSTSLRTAVTVPAGYRFRREIARVTPPVGLRSTGQNRGARMRYRPLTRSLTTVVTGRTIARCVGDNRSRSGPVNPLIEIAYFRLQAG</sequence>
<accession>A0A1I6QA75</accession>
<feature type="region of interest" description="Disordered" evidence="1">
    <location>
        <begin position="73"/>
        <end position="94"/>
    </location>
</feature>
<evidence type="ECO:0000313" key="2">
    <source>
        <dbReference type="EMBL" id="SFS49324.1"/>
    </source>
</evidence>
<dbReference type="Proteomes" id="UP000199199">
    <property type="component" value="Unassembled WGS sequence"/>
</dbReference>
<proteinExistence type="predicted"/>
<evidence type="ECO:0000313" key="3">
    <source>
        <dbReference type="Proteomes" id="UP000199199"/>
    </source>
</evidence>
<evidence type="ECO:0000256" key="1">
    <source>
        <dbReference type="SAM" id="MobiDB-lite"/>
    </source>
</evidence>
<organism evidence="2 3">
    <name type="scientific">Halostagnicola kamekurae</name>
    <dbReference type="NCBI Taxonomy" id="619731"/>
    <lineage>
        <taxon>Archaea</taxon>
        <taxon>Methanobacteriati</taxon>
        <taxon>Methanobacteriota</taxon>
        <taxon>Stenosarchaea group</taxon>
        <taxon>Halobacteria</taxon>
        <taxon>Halobacteriales</taxon>
        <taxon>Natrialbaceae</taxon>
        <taxon>Halostagnicola</taxon>
    </lineage>
</organism>
<dbReference type="AlphaFoldDB" id="A0A1I6QA75"/>
<name>A0A1I6QA75_9EURY</name>
<protein>
    <submittedName>
        <fullName evidence="2">Uncharacterized protein</fullName>
    </submittedName>
</protein>